<dbReference type="PANTHER" id="PTHR46890">
    <property type="entry name" value="NON-LTR RETROLELEMENT REVERSE TRANSCRIPTASE-LIKE PROTEIN-RELATED"/>
    <property type="match status" value="1"/>
</dbReference>
<dbReference type="SUPFAM" id="SSF56219">
    <property type="entry name" value="DNase I-like"/>
    <property type="match status" value="1"/>
</dbReference>
<feature type="domain" description="RNase H type-1" evidence="1">
    <location>
        <begin position="822"/>
        <end position="932"/>
    </location>
</feature>
<dbReference type="EMBL" id="UZAU01000050">
    <property type="status" value="NOT_ANNOTATED_CDS"/>
    <property type="molecule type" value="Genomic_DNA"/>
</dbReference>
<dbReference type="CDD" id="cd06222">
    <property type="entry name" value="RNase_H_like"/>
    <property type="match status" value="1"/>
</dbReference>
<protein>
    <recommendedName>
        <fullName evidence="5">Reverse transcriptase</fullName>
    </recommendedName>
</protein>
<dbReference type="InterPro" id="IPR036397">
    <property type="entry name" value="RNaseH_sf"/>
</dbReference>
<evidence type="ECO:0000259" key="2">
    <source>
        <dbReference type="Pfam" id="PF13966"/>
    </source>
</evidence>
<evidence type="ECO:0000313" key="4">
    <source>
        <dbReference type="Proteomes" id="UP000596661"/>
    </source>
</evidence>
<dbReference type="Pfam" id="PF13966">
    <property type="entry name" value="zf-RVT"/>
    <property type="match status" value="1"/>
</dbReference>
<dbReference type="InterPro" id="IPR026960">
    <property type="entry name" value="RVT-Znf"/>
</dbReference>
<dbReference type="InterPro" id="IPR036691">
    <property type="entry name" value="Endo/exonu/phosph_ase_sf"/>
</dbReference>
<dbReference type="GO" id="GO:0003676">
    <property type="term" value="F:nucleic acid binding"/>
    <property type="evidence" value="ECO:0007669"/>
    <property type="project" value="InterPro"/>
</dbReference>
<dbReference type="Pfam" id="PF13456">
    <property type="entry name" value="RVT_3"/>
    <property type="match status" value="1"/>
</dbReference>
<accession>A0A803NIL2</accession>
<evidence type="ECO:0000313" key="3">
    <source>
        <dbReference type="EnsemblPlants" id="cds.evm.model.01.1812"/>
    </source>
</evidence>
<organism evidence="3 4">
    <name type="scientific">Cannabis sativa</name>
    <name type="common">Hemp</name>
    <name type="synonym">Marijuana</name>
    <dbReference type="NCBI Taxonomy" id="3483"/>
    <lineage>
        <taxon>Eukaryota</taxon>
        <taxon>Viridiplantae</taxon>
        <taxon>Streptophyta</taxon>
        <taxon>Embryophyta</taxon>
        <taxon>Tracheophyta</taxon>
        <taxon>Spermatophyta</taxon>
        <taxon>Magnoliopsida</taxon>
        <taxon>eudicotyledons</taxon>
        <taxon>Gunneridae</taxon>
        <taxon>Pentapetalae</taxon>
        <taxon>rosids</taxon>
        <taxon>fabids</taxon>
        <taxon>Rosales</taxon>
        <taxon>Cannabaceae</taxon>
        <taxon>Cannabis</taxon>
    </lineage>
</organism>
<dbReference type="PANTHER" id="PTHR46890:SF48">
    <property type="entry name" value="RNA-DIRECTED DNA POLYMERASE"/>
    <property type="match status" value="1"/>
</dbReference>
<reference evidence="3" key="2">
    <citation type="submission" date="2021-03" db="UniProtKB">
        <authorList>
            <consortium name="EnsemblPlants"/>
        </authorList>
    </citation>
    <scope>IDENTIFICATION</scope>
</reference>
<sequence>MVKLVLRAVYRNPAACHECHKLKCSGFGEPEKTPPFTLAYFSCDNGPKWHLSGFYGAPETHLKSEVWKILKSLADVSPFDPWLVVGDFNEIFSTHLKEGGANRDLVLIDNFHAAVNYGNLTHVNHNDNIFTWNNRTLGNLHVKECLDYAFVNHYCIASQPKPKHKSRFKYEALWLNDPDCSDIVALHWASSDINSLHQVVNNIGTIATHLQSWHTSKYGNMKNKIAKAQKTISDLRNTNLFYANFFFSDLHHSKKIIDDLFDQEETYWHQRSCINWLTAGDANTKYFHSRASGRKANNHIKKLQTLNGNFVSDPHGISGEVHSYFTKLFATNGIDSSTLNSTLDTIPTTITTEMNVLLQQPFTKDDILVVLQSMSSDKSPGLDKMSVMLFTNHWNIIGPTINTVVLDVLNHNKDPTWINKTLITLIPKIISKAVVLRLKPYLPLVIFEYQSAFILDRLITYNVLVTFEIFHCLRNKTRGRISYAALKLDMSKAFDRVEWHFVECVLLKMGFDHGIVQLIMRCICSASHSFLINGHVTGHLQPKHVSRAASSVESMIARFWWGFKANGHPIHWKRWNYLCRSKQIGGLGFRSFIDFNQALLAKQARRLFDKPNSLLFRILHHRYFSRIDFLHSNLGNNPSYTCRSIQWGKELLISGLSWKIGTGASVRITEPWLSRHTNFKPFHVPLSHHPPDDRLIWNHSPTGIYSVKSGYHFAAMLLDVVSPSQSQSPILWWNRFRKLKLPRKIKIFAWHVLHNAFPLAAKLHHMHIIESSSCSRCINHSNSHSPTPPQNSLAVTQPWQPPLNGKLKLTVNAALNNEGFLMGIGGIVPNSLGQVIAAISKPMKGQFSVKEIEAKAISCCLHWLEDINYEIHFIKTDALTVSQSVHHPPHHYGRFQDLIHDIIYQMSSFPCAFLSYVRRSANSAAHGLARYALRVDNDTVRRAICQAPIEAIVINELVH</sequence>
<dbReference type="Gramene" id="evm.model.01.1812">
    <property type="protein sequence ID" value="cds.evm.model.01.1812"/>
    <property type="gene ID" value="evm.TU.01.1812"/>
</dbReference>
<dbReference type="InterPro" id="IPR044730">
    <property type="entry name" value="RNase_H-like_dom_plant"/>
</dbReference>
<dbReference type="InterPro" id="IPR002156">
    <property type="entry name" value="RNaseH_domain"/>
</dbReference>
<dbReference type="GO" id="GO:0004523">
    <property type="term" value="F:RNA-DNA hybrid ribonuclease activity"/>
    <property type="evidence" value="ECO:0007669"/>
    <property type="project" value="InterPro"/>
</dbReference>
<keyword evidence="4" id="KW-1185">Reference proteome</keyword>
<name>A0A803NIL2_CANSA</name>
<dbReference type="Proteomes" id="UP000596661">
    <property type="component" value="Chromosome 1"/>
</dbReference>
<dbReference type="EnsemblPlants" id="evm.model.01.1812">
    <property type="protein sequence ID" value="cds.evm.model.01.1812"/>
    <property type="gene ID" value="evm.TU.01.1812"/>
</dbReference>
<feature type="domain" description="Reverse transcriptase zinc-binding" evidence="2">
    <location>
        <begin position="726"/>
        <end position="782"/>
    </location>
</feature>
<evidence type="ECO:0008006" key="5">
    <source>
        <dbReference type="Google" id="ProtNLM"/>
    </source>
</evidence>
<evidence type="ECO:0000259" key="1">
    <source>
        <dbReference type="Pfam" id="PF13456"/>
    </source>
</evidence>
<dbReference type="InterPro" id="IPR052343">
    <property type="entry name" value="Retrotransposon-Effector_Assoc"/>
</dbReference>
<dbReference type="Gene3D" id="3.30.420.10">
    <property type="entry name" value="Ribonuclease H-like superfamily/Ribonuclease H"/>
    <property type="match status" value="1"/>
</dbReference>
<dbReference type="AlphaFoldDB" id="A0A803NIL2"/>
<proteinExistence type="predicted"/>
<reference evidence="3" key="1">
    <citation type="submission" date="2018-11" db="EMBL/GenBank/DDBJ databases">
        <authorList>
            <person name="Grassa J C."/>
        </authorList>
    </citation>
    <scope>NUCLEOTIDE SEQUENCE [LARGE SCALE GENOMIC DNA]</scope>
</reference>